<dbReference type="Pfam" id="PF14907">
    <property type="entry name" value="NTP_transf_5"/>
    <property type="match status" value="1"/>
</dbReference>
<dbReference type="PATRIC" id="fig|1469144.10.peg.4445"/>
<dbReference type="AlphaFoldDB" id="A0A132MZ50"/>
<keyword evidence="2" id="KW-1185">Reference proteome</keyword>
<evidence type="ECO:0000313" key="2">
    <source>
        <dbReference type="Proteomes" id="UP000070188"/>
    </source>
</evidence>
<dbReference type="SUPFAM" id="SSF81301">
    <property type="entry name" value="Nucleotidyltransferase"/>
    <property type="match status" value="1"/>
</dbReference>
<dbReference type="InterPro" id="IPR043519">
    <property type="entry name" value="NT_sf"/>
</dbReference>
<organism evidence="1 2">
    <name type="scientific">Carbonactinospora thermoautotrophica</name>
    <dbReference type="NCBI Taxonomy" id="1469144"/>
    <lineage>
        <taxon>Bacteria</taxon>
        <taxon>Bacillati</taxon>
        <taxon>Actinomycetota</taxon>
        <taxon>Actinomycetes</taxon>
        <taxon>Kitasatosporales</taxon>
        <taxon>Carbonactinosporaceae</taxon>
        <taxon>Carbonactinospora</taxon>
    </lineage>
</organism>
<accession>A0A132MZ50</accession>
<dbReference type="STRING" id="1469144.LI90_4143"/>
<dbReference type="Proteomes" id="UP000070188">
    <property type="component" value="Unassembled WGS sequence"/>
</dbReference>
<name>A0A132MZ50_9ACTN</name>
<evidence type="ECO:0000313" key="1">
    <source>
        <dbReference type="EMBL" id="KWX03093.1"/>
    </source>
</evidence>
<dbReference type="OrthoDB" id="3394845at2"/>
<dbReference type="EMBL" id="LAXD01000001">
    <property type="protein sequence ID" value="KWX03093.1"/>
    <property type="molecule type" value="Genomic_DNA"/>
</dbReference>
<evidence type="ECO:0008006" key="3">
    <source>
        <dbReference type="Google" id="ProtNLM"/>
    </source>
</evidence>
<proteinExistence type="predicted"/>
<gene>
    <name evidence="1" type="ORF">LI90_4143</name>
</gene>
<dbReference type="RefSeq" id="WP_066890493.1">
    <property type="nucleotide sequence ID" value="NZ_CP171739.1"/>
</dbReference>
<comment type="caution">
    <text evidence="1">The sequence shown here is derived from an EMBL/GenBank/DDBJ whole genome shotgun (WGS) entry which is preliminary data.</text>
</comment>
<dbReference type="InterPro" id="IPR039498">
    <property type="entry name" value="NTP_transf_5"/>
</dbReference>
<reference evidence="2" key="1">
    <citation type="submission" date="2015-04" db="EMBL/GenBank/DDBJ databases">
        <title>Physiological reanalysis, assessment of diazotrophy, and genome sequences of multiple isolates of Streptomyces thermoautotrophicus.</title>
        <authorList>
            <person name="MacKellar D.C."/>
            <person name="Lieber L."/>
            <person name="Norman J."/>
            <person name="Bolger A."/>
            <person name="Tobin C."/>
            <person name="Murray J.W."/>
            <person name="Chang R."/>
            <person name="Ford T."/>
            <person name="Nguyen P.Q."/>
            <person name="Woodward J."/>
            <person name="Permingeat H."/>
            <person name="Joshi N.S."/>
            <person name="Silver P.A."/>
            <person name="Usadel B."/>
            <person name="Rutherford A.W."/>
            <person name="Friesen M."/>
            <person name="Prell J."/>
        </authorList>
    </citation>
    <scope>NUCLEOTIDE SEQUENCE [LARGE SCALE GENOMIC DNA]</scope>
    <source>
        <strain evidence="2">H1</strain>
    </source>
</reference>
<protein>
    <recommendedName>
        <fullName evidence="3">Nucleotidyltransferase family protein</fullName>
    </recommendedName>
</protein>
<dbReference type="Gene3D" id="3.30.460.40">
    <property type="match status" value="1"/>
</dbReference>
<sequence length="206" mass="23211">MSAEHDALLETLKRVAVALKRAQIPFALAGSYAVYARGGPHPEHDVDFFLQEQDVAEAAHALGELGLRIVHPPEDWLIKAYDSDRLVDLIFRANGRPVTREMLEQAEEMDVASVRMSVLDATDLMVGRLLAFSHHFCDFSAVLPMTRAMREQVDWDRVRQQTADSPFAYSFLVLAERLGLVPEHTELTSIRGDRKPRAVPEVEHAR</sequence>